<dbReference type="RefSeq" id="WP_066979132.1">
    <property type="nucleotide sequence ID" value="NZ_LUUI01000077.1"/>
</dbReference>
<gene>
    <name evidence="3" type="ORF">A1359_04760</name>
</gene>
<dbReference type="Pfam" id="PF13386">
    <property type="entry name" value="DsbD_2"/>
    <property type="match status" value="1"/>
</dbReference>
<comment type="caution">
    <text evidence="3">The sequence shown here is derived from an EMBL/GenBank/DDBJ whole genome shotgun (WGS) entry which is preliminary data.</text>
</comment>
<feature type="transmembrane region" description="Helical" evidence="1">
    <location>
        <begin position="145"/>
        <end position="168"/>
    </location>
</feature>
<dbReference type="Proteomes" id="UP000078476">
    <property type="component" value="Unassembled WGS sequence"/>
</dbReference>
<feature type="transmembrane region" description="Helical" evidence="1">
    <location>
        <begin position="92"/>
        <end position="112"/>
    </location>
</feature>
<keyword evidence="1" id="KW-0472">Membrane</keyword>
<proteinExistence type="predicted"/>
<dbReference type="PANTHER" id="PTHR42208:SF1">
    <property type="entry name" value="HEAVY METAL TRANSPORTER"/>
    <property type="match status" value="1"/>
</dbReference>
<dbReference type="OrthoDB" id="9798690at2"/>
<keyword evidence="1" id="KW-0812">Transmembrane</keyword>
<feature type="transmembrane region" description="Helical" evidence="1">
    <location>
        <begin position="50"/>
        <end position="80"/>
    </location>
</feature>
<protein>
    <recommendedName>
        <fullName evidence="2">Urease accessory protein UreH-like transmembrane domain-containing protein</fullName>
    </recommendedName>
</protein>
<evidence type="ECO:0000259" key="2">
    <source>
        <dbReference type="Pfam" id="PF13386"/>
    </source>
</evidence>
<evidence type="ECO:0000256" key="1">
    <source>
        <dbReference type="SAM" id="Phobius"/>
    </source>
</evidence>
<evidence type="ECO:0000313" key="3">
    <source>
        <dbReference type="EMBL" id="OAI18669.1"/>
    </source>
</evidence>
<feature type="transmembrane region" description="Helical" evidence="1">
    <location>
        <begin position="12"/>
        <end position="38"/>
    </location>
</feature>
<reference evidence="3 4" key="1">
    <citation type="submission" date="2016-03" db="EMBL/GenBank/DDBJ databases">
        <authorList>
            <person name="Ploux O."/>
        </authorList>
    </citation>
    <scope>NUCLEOTIDE SEQUENCE [LARGE SCALE GENOMIC DNA]</scope>
    <source>
        <strain evidence="3 4">R-45370</strain>
    </source>
</reference>
<feature type="transmembrane region" description="Helical" evidence="1">
    <location>
        <begin position="180"/>
        <end position="201"/>
    </location>
</feature>
<accession>A0A177NN91</accession>
<feature type="domain" description="Urease accessory protein UreH-like transmembrane" evidence="2">
    <location>
        <begin position="13"/>
        <end position="223"/>
    </location>
</feature>
<name>A0A177NN91_9GAMM</name>
<dbReference type="EMBL" id="LUUI01000077">
    <property type="protein sequence ID" value="OAI18669.1"/>
    <property type="molecule type" value="Genomic_DNA"/>
</dbReference>
<feature type="transmembrane region" description="Helical" evidence="1">
    <location>
        <begin position="213"/>
        <end position="230"/>
    </location>
</feature>
<dbReference type="STRING" id="980561.A1359_04760"/>
<keyword evidence="1" id="KW-1133">Transmembrane helix</keyword>
<dbReference type="InterPro" id="IPR039447">
    <property type="entry name" value="UreH-like_TM_dom"/>
</dbReference>
<keyword evidence="4" id="KW-1185">Reference proteome</keyword>
<dbReference type="PANTHER" id="PTHR42208">
    <property type="entry name" value="HEAVY METAL TRANSPORTER-RELATED"/>
    <property type="match status" value="1"/>
</dbReference>
<dbReference type="AlphaFoldDB" id="A0A177NN91"/>
<evidence type="ECO:0000313" key="4">
    <source>
        <dbReference type="Proteomes" id="UP000078476"/>
    </source>
</evidence>
<sequence length="241" mass="26583">MHLYLDFNASYLAAFFIGLFSSLHCIGMCGSIIGTLTYSLSQELRSNKRILFSIVLSYNLGRIASYAMAGAVVGALQVFLSLPFTQGQAHRLLQIFSALVMTGAGLYIGGWFPRFAYIEKMGSRFWKIIEPFGRRMIPVQNRTQALLFGMVWGWLPCGLIYTALALAATTGSIMHSSMTMLAFGLGTLPAVVGVGIMTSLLAKLSKIQRFKQAVGILFIIFALLAAFPWLNPMRVEHIMTF</sequence>
<organism evidence="3 4">
    <name type="scientific">Methylomonas lenta</name>
    <dbReference type="NCBI Taxonomy" id="980561"/>
    <lineage>
        <taxon>Bacteria</taxon>
        <taxon>Pseudomonadati</taxon>
        <taxon>Pseudomonadota</taxon>
        <taxon>Gammaproteobacteria</taxon>
        <taxon>Methylococcales</taxon>
        <taxon>Methylococcaceae</taxon>
        <taxon>Methylomonas</taxon>
    </lineage>
</organism>